<gene>
    <name evidence="1" type="ORF">SAMN05421770_101337</name>
</gene>
<evidence type="ECO:0000313" key="1">
    <source>
        <dbReference type="EMBL" id="SNS28448.1"/>
    </source>
</evidence>
<sequence>MSQSTVSYLWREPAAAQGFATGVSLHSHTSQSVETLDFIAELSTEWGILQPIMRFMEAKCQRTSGITPDYARAYWTPPLTPRLAFELERDQIQNTLQIPGLVSLSDHDDIQAPLLLRSVDSARHIPVSVEWTVPFGNRAKPTSFHLGIHNLPSARGVDWMNRLRAFTALPVAERPAKMLGEILAELDAEPGVLILFNHPLWDLYRIGANAHEVYVNEFLALHGQFIHALELNGLRNWTENKAVSELAAKWNQLVISGGDRHGVEPNANINLTHAASFTEFVHEVRRQRISNVLFMPQYAQPWKHRILQSTLDAIRDYPHFPEGSRRWDERAFHPDKDGVLQPLSAIWNDGHPPVYIEAIIRMVRLMGYAPLSGGLRMAWDDAAEMRAVLGRLDA</sequence>
<dbReference type="AlphaFoldDB" id="A0A239D8W3"/>
<protein>
    <submittedName>
        <fullName evidence="1">Uncharacterized protein</fullName>
    </submittedName>
</protein>
<evidence type="ECO:0000313" key="2">
    <source>
        <dbReference type="Proteomes" id="UP000198356"/>
    </source>
</evidence>
<dbReference type="Proteomes" id="UP000198356">
    <property type="component" value="Unassembled WGS sequence"/>
</dbReference>
<name>A0A239D8W3_9BACT</name>
<organism evidence="1 2">
    <name type="scientific">Granulicella rosea</name>
    <dbReference type="NCBI Taxonomy" id="474952"/>
    <lineage>
        <taxon>Bacteria</taxon>
        <taxon>Pseudomonadati</taxon>
        <taxon>Acidobacteriota</taxon>
        <taxon>Terriglobia</taxon>
        <taxon>Terriglobales</taxon>
        <taxon>Acidobacteriaceae</taxon>
        <taxon>Granulicella</taxon>
    </lineage>
</organism>
<reference evidence="1 2" key="1">
    <citation type="submission" date="2017-06" db="EMBL/GenBank/DDBJ databases">
        <authorList>
            <person name="Kim H.J."/>
            <person name="Triplett B.A."/>
        </authorList>
    </citation>
    <scope>NUCLEOTIDE SEQUENCE [LARGE SCALE GENOMIC DNA]</scope>
    <source>
        <strain evidence="1 2">DSM 18704</strain>
    </source>
</reference>
<dbReference type="SUPFAM" id="SSF89550">
    <property type="entry name" value="PHP domain-like"/>
    <property type="match status" value="1"/>
</dbReference>
<keyword evidence="2" id="KW-1185">Reference proteome</keyword>
<dbReference type="Gene3D" id="3.20.20.140">
    <property type="entry name" value="Metal-dependent hydrolases"/>
    <property type="match status" value="1"/>
</dbReference>
<accession>A0A239D8W3</accession>
<proteinExistence type="predicted"/>
<dbReference type="RefSeq" id="WP_176441537.1">
    <property type="nucleotide sequence ID" value="NZ_FZOU01000001.1"/>
</dbReference>
<dbReference type="EMBL" id="FZOU01000001">
    <property type="protein sequence ID" value="SNS28448.1"/>
    <property type="molecule type" value="Genomic_DNA"/>
</dbReference>
<dbReference type="InterPro" id="IPR016195">
    <property type="entry name" value="Pol/histidinol_Pase-like"/>
</dbReference>